<dbReference type="AlphaFoldDB" id="F5R896"/>
<evidence type="ECO:0000256" key="1">
    <source>
        <dbReference type="SAM" id="MobiDB-lite"/>
    </source>
</evidence>
<comment type="caution">
    <text evidence="2">The sequence shown here is derived from an EMBL/GenBank/DDBJ whole genome shotgun (WGS) entry which is preliminary data.</text>
</comment>
<gene>
    <name evidence="2" type="ORF">METUNv1_00532</name>
</gene>
<accession>F5R896</accession>
<dbReference type="EMBL" id="AFHG01000029">
    <property type="protein sequence ID" value="EGK73354.1"/>
    <property type="molecule type" value="Genomic_DNA"/>
</dbReference>
<proteinExistence type="predicted"/>
<dbReference type="Gene3D" id="1.10.10.10">
    <property type="entry name" value="Winged helix-like DNA-binding domain superfamily/Winged helix DNA-binding domain"/>
    <property type="match status" value="1"/>
</dbReference>
<evidence type="ECO:0000313" key="2">
    <source>
        <dbReference type="EMBL" id="EGK73354.1"/>
    </source>
</evidence>
<dbReference type="InterPro" id="IPR010906">
    <property type="entry name" value="Phage_lambda_Nu1_terminase-ssu"/>
</dbReference>
<dbReference type="STRING" id="1000565.METUNv1_00532"/>
<name>F5R896_METUF</name>
<organism evidence="2 3">
    <name type="scientific">Methyloversatilis universalis (strain ATCC BAA-1314 / DSM 25237 / JCM 13912 / CCUG 52030 / FAM5)</name>
    <dbReference type="NCBI Taxonomy" id="1000565"/>
    <lineage>
        <taxon>Bacteria</taxon>
        <taxon>Pseudomonadati</taxon>
        <taxon>Pseudomonadota</taxon>
        <taxon>Betaproteobacteria</taxon>
        <taxon>Nitrosomonadales</taxon>
        <taxon>Sterolibacteriaceae</taxon>
        <taxon>Methyloversatilis</taxon>
    </lineage>
</organism>
<dbReference type="InterPro" id="IPR009061">
    <property type="entry name" value="DNA-bd_dom_put_sf"/>
</dbReference>
<sequence length="166" mass="18471">MSDGYISGQQQLALAHGVSDVTIQAWESEGMPVLERGGQGRPNRYRLADTIVWRVDRELKRVREESPRDQLDRLKSQQLAMAIAKDQKMLVPAGQVESALAARIIATRELLLRGRTWAEHDAEQDPVRRKALRGEIVEAALRRVATAQAGDVSDDEEDEDEDATGA</sequence>
<feature type="region of interest" description="Disordered" evidence="1">
    <location>
        <begin position="147"/>
        <end position="166"/>
    </location>
</feature>
<reference evidence="2 3" key="1">
    <citation type="journal article" date="2011" name="J. Bacteriol.">
        <title>Genome sequence of Methyloversatilis universalis FAM5T, a methylotrophic representative of the order Rhodocyclales.</title>
        <authorList>
            <person name="Kittichotirat W."/>
            <person name="Good N.M."/>
            <person name="Hall R."/>
            <person name="Bringel F."/>
            <person name="Lajus A."/>
            <person name="Medigue C."/>
            <person name="Smalley N.E."/>
            <person name="Beck D."/>
            <person name="Bumgarner R."/>
            <person name="Vuilleumier S."/>
            <person name="Kalyuzhnaya M.G."/>
        </authorList>
    </citation>
    <scope>NUCLEOTIDE SEQUENCE [LARGE SCALE GENOMIC DNA]</scope>
    <source>
        <strain evidence="3">ATCC BAA-1314 / JCM 13912 / FAM5</strain>
    </source>
</reference>
<dbReference type="Pfam" id="PF07471">
    <property type="entry name" value="Phage_Nu1"/>
    <property type="match status" value="1"/>
</dbReference>
<dbReference type="eggNOG" id="COG4220">
    <property type="taxonomic scope" value="Bacteria"/>
</dbReference>
<evidence type="ECO:0000313" key="3">
    <source>
        <dbReference type="Proteomes" id="UP000005019"/>
    </source>
</evidence>
<dbReference type="InterPro" id="IPR036388">
    <property type="entry name" value="WH-like_DNA-bd_sf"/>
</dbReference>
<dbReference type="RefSeq" id="WP_008058549.1">
    <property type="nucleotide sequence ID" value="NZ_AFHG01000029.1"/>
</dbReference>
<keyword evidence="3" id="KW-1185">Reference proteome</keyword>
<feature type="compositionally biased region" description="Acidic residues" evidence="1">
    <location>
        <begin position="152"/>
        <end position="166"/>
    </location>
</feature>
<dbReference type="OrthoDB" id="9155690at2"/>
<dbReference type="Proteomes" id="UP000005019">
    <property type="component" value="Unassembled WGS sequence"/>
</dbReference>
<protein>
    <submittedName>
        <fullName evidence="2">Uncharacterized protein</fullName>
    </submittedName>
</protein>
<dbReference type="SUPFAM" id="SSF46955">
    <property type="entry name" value="Putative DNA-binding domain"/>
    <property type="match status" value="1"/>
</dbReference>